<evidence type="ECO:0000256" key="1">
    <source>
        <dbReference type="SAM" id="MobiDB-lite"/>
    </source>
</evidence>
<proteinExistence type="predicted"/>
<keyword evidence="3" id="KW-1185">Reference proteome</keyword>
<protein>
    <submittedName>
        <fullName evidence="2">Uncharacterized protein</fullName>
    </submittedName>
</protein>
<feature type="region of interest" description="Disordered" evidence="1">
    <location>
        <begin position="1"/>
        <end position="49"/>
    </location>
</feature>
<feature type="non-terminal residue" evidence="2">
    <location>
        <position position="86"/>
    </location>
</feature>
<comment type="caution">
    <text evidence="2">The sequence shown here is derived from an EMBL/GenBank/DDBJ whole genome shotgun (WGS) entry which is preliminary data.</text>
</comment>
<dbReference type="Proteomes" id="UP000887013">
    <property type="component" value="Unassembled WGS sequence"/>
</dbReference>
<sequence>MEMNNEQQNEMDYSVDSRSATSSKSTKSDDTSSPCYRRRQVENKIRNVSELRENFKSRLAYHDSKNMDHEHPGSLYVIKTLDKELR</sequence>
<evidence type="ECO:0000313" key="3">
    <source>
        <dbReference type="Proteomes" id="UP000887013"/>
    </source>
</evidence>
<feature type="compositionally biased region" description="Basic and acidic residues" evidence="1">
    <location>
        <begin position="39"/>
        <end position="49"/>
    </location>
</feature>
<name>A0A8X6NT95_NEPPI</name>
<accession>A0A8X6NT95</accession>
<dbReference type="EMBL" id="BMAW01061932">
    <property type="protein sequence ID" value="GFT33499.1"/>
    <property type="molecule type" value="Genomic_DNA"/>
</dbReference>
<reference evidence="2" key="1">
    <citation type="submission" date="2020-08" db="EMBL/GenBank/DDBJ databases">
        <title>Multicomponent nature underlies the extraordinary mechanical properties of spider dragline silk.</title>
        <authorList>
            <person name="Kono N."/>
            <person name="Nakamura H."/>
            <person name="Mori M."/>
            <person name="Yoshida Y."/>
            <person name="Ohtoshi R."/>
            <person name="Malay A.D."/>
            <person name="Moran D.A.P."/>
            <person name="Tomita M."/>
            <person name="Numata K."/>
            <person name="Arakawa K."/>
        </authorList>
    </citation>
    <scope>NUCLEOTIDE SEQUENCE</scope>
</reference>
<evidence type="ECO:0000313" key="2">
    <source>
        <dbReference type="EMBL" id="GFT33499.1"/>
    </source>
</evidence>
<organism evidence="2 3">
    <name type="scientific">Nephila pilipes</name>
    <name type="common">Giant wood spider</name>
    <name type="synonym">Nephila maculata</name>
    <dbReference type="NCBI Taxonomy" id="299642"/>
    <lineage>
        <taxon>Eukaryota</taxon>
        <taxon>Metazoa</taxon>
        <taxon>Ecdysozoa</taxon>
        <taxon>Arthropoda</taxon>
        <taxon>Chelicerata</taxon>
        <taxon>Arachnida</taxon>
        <taxon>Araneae</taxon>
        <taxon>Araneomorphae</taxon>
        <taxon>Entelegynae</taxon>
        <taxon>Araneoidea</taxon>
        <taxon>Nephilidae</taxon>
        <taxon>Nephila</taxon>
    </lineage>
</organism>
<feature type="compositionally biased region" description="Low complexity" evidence="1">
    <location>
        <begin position="14"/>
        <end position="25"/>
    </location>
</feature>
<gene>
    <name evidence="2" type="ORF">NPIL_229581</name>
</gene>
<dbReference type="AlphaFoldDB" id="A0A8X6NT95"/>
<feature type="compositionally biased region" description="Polar residues" evidence="1">
    <location>
        <begin position="1"/>
        <end position="11"/>
    </location>
</feature>